<protein>
    <submittedName>
        <fullName evidence="3">Uncharacterized protein</fullName>
    </submittedName>
</protein>
<feature type="signal peptide" evidence="2">
    <location>
        <begin position="1"/>
        <end position="17"/>
    </location>
</feature>
<dbReference type="PANTHER" id="PTHR35043:SF7">
    <property type="entry name" value="TRANSCRIPTION FACTOR DOMAIN-CONTAINING PROTEIN"/>
    <property type="match status" value="1"/>
</dbReference>
<accession>A0A8H7DD31</accession>
<organism evidence="3 4">
    <name type="scientific">Mycena sanguinolenta</name>
    <dbReference type="NCBI Taxonomy" id="230812"/>
    <lineage>
        <taxon>Eukaryota</taxon>
        <taxon>Fungi</taxon>
        <taxon>Dikarya</taxon>
        <taxon>Basidiomycota</taxon>
        <taxon>Agaricomycotina</taxon>
        <taxon>Agaricomycetes</taxon>
        <taxon>Agaricomycetidae</taxon>
        <taxon>Agaricales</taxon>
        <taxon>Marasmiineae</taxon>
        <taxon>Mycenaceae</taxon>
        <taxon>Mycena</taxon>
    </lineage>
</organism>
<feature type="transmembrane region" description="Helical" evidence="1">
    <location>
        <begin position="370"/>
        <end position="390"/>
    </location>
</feature>
<feature type="transmembrane region" description="Helical" evidence="1">
    <location>
        <begin position="301"/>
        <end position="322"/>
    </location>
</feature>
<feature type="transmembrane region" description="Helical" evidence="1">
    <location>
        <begin position="207"/>
        <end position="225"/>
    </location>
</feature>
<dbReference type="EMBL" id="JACAZH010000004">
    <property type="protein sequence ID" value="KAF7369970.1"/>
    <property type="molecule type" value="Genomic_DNA"/>
</dbReference>
<evidence type="ECO:0000313" key="4">
    <source>
        <dbReference type="Proteomes" id="UP000623467"/>
    </source>
</evidence>
<gene>
    <name evidence="3" type="ORF">MSAN_00626900</name>
</gene>
<feature type="chain" id="PRO_5034931258" evidence="2">
    <location>
        <begin position="18"/>
        <end position="412"/>
    </location>
</feature>
<comment type="caution">
    <text evidence="3">The sequence shown here is derived from an EMBL/GenBank/DDBJ whole genome shotgun (WGS) entry which is preliminary data.</text>
</comment>
<dbReference type="AlphaFoldDB" id="A0A8H7DD31"/>
<dbReference type="PANTHER" id="PTHR35043">
    <property type="entry name" value="TRANSCRIPTION FACTOR DOMAIN-CONTAINING PROTEIN"/>
    <property type="match status" value="1"/>
</dbReference>
<keyword evidence="4" id="KW-1185">Reference proteome</keyword>
<reference evidence="3" key="1">
    <citation type="submission" date="2020-05" db="EMBL/GenBank/DDBJ databases">
        <title>Mycena genomes resolve the evolution of fungal bioluminescence.</title>
        <authorList>
            <person name="Tsai I.J."/>
        </authorList>
    </citation>
    <scope>NUCLEOTIDE SEQUENCE</scope>
    <source>
        <strain evidence="3">160909Yilan</strain>
    </source>
</reference>
<dbReference type="Proteomes" id="UP000623467">
    <property type="component" value="Unassembled WGS sequence"/>
</dbReference>
<sequence>MLLILIAIHLLSQDSRAAPLSHFPDARATTDSSNDNSRTLFSIVWGSLATIFACTWVSVHPNVPPPKQSRLQLFWRRLKMMLITMIAPEVMVGFAARQYFGSRELANEYNFSSTQAFFFCMGGFVSPTGHPIATKEQLGYPIASKEQLEDPDVGSELQEAIRNVNEEDIEDKSKGDALSKGVALLQGLWFILQTLARAHQRLAVTQLEVATLAFAVVNLFIWLLWWNKPLDVRRPIVFGPPTQADTETVTLPVQLSRLDRFGGAIGAQYGDRYDPLSSVSVPSFWSTENNEEFESVTSADILLVLVGAMFGAVHCAAWNAIFPTLAEMWIWRTSSLVIVVIPGLTALFVLMAMSDSDRLKRVSKAGGTTALLTIPIYIAARLILIILPLAELRSLPASAFVDVNWSTYIPHL</sequence>
<name>A0A8H7DD31_9AGAR</name>
<keyword evidence="2" id="KW-0732">Signal</keyword>
<proteinExistence type="predicted"/>
<dbReference type="OrthoDB" id="3061561at2759"/>
<evidence type="ECO:0000256" key="2">
    <source>
        <dbReference type="SAM" id="SignalP"/>
    </source>
</evidence>
<evidence type="ECO:0000256" key="1">
    <source>
        <dbReference type="SAM" id="Phobius"/>
    </source>
</evidence>
<keyword evidence="1" id="KW-0472">Membrane</keyword>
<feature type="transmembrane region" description="Helical" evidence="1">
    <location>
        <begin position="329"/>
        <end position="350"/>
    </location>
</feature>
<keyword evidence="1" id="KW-1133">Transmembrane helix</keyword>
<keyword evidence="1" id="KW-0812">Transmembrane</keyword>
<evidence type="ECO:0000313" key="3">
    <source>
        <dbReference type="EMBL" id="KAF7369970.1"/>
    </source>
</evidence>